<name>A0A9P6HYZ7_9PEZI</name>
<feature type="compositionally biased region" description="Polar residues" evidence="1">
    <location>
        <begin position="489"/>
        <end position="499"/>
    </location>
</feature>
<dbReference type="EMBL" id="JAATWM020000043">
    <property type="protein sequence ID" value="KAF9871721.1"/>
    <property type="molecule type" value="Genomic_DNA"/>
</dbReference>
<sequence>MESIAALGLACNIFQVISVGHETIRLVKDIYNKGSIESPLAEYSVSLRDISSHISTFELPQKAPQYQKQLKENAAKCYAVARDLAEEISFLLAEKAKGDLLKTLKTVAKTTWRKRRLERFERQLKDLEKQMQSGLLTRLVDNSNAIQLRQEALDGRIRHLLQQYQDGKTQASELILKDGATTRAHVLRESSKLQRQVDSATQASAAQVMSLMSNLDLKRVDSARLDQFVESLAFHGMNERRNQATDSHEGTSKWIFFQCGETFSEEDDSDINVDDEDLSHDSQRWDNFGDWLRSGEQPPNIPPVPLRLNNPLQRPIIKRNPPPKQHPQDLRPLRPPNNLLIVNSLTDLLPERGPELPGLGVILKPPRPVDVFPENLFETVHADSEGRAVICRWSDHDVIRHEVPVSNDPRQPFNIPHLSHNPPRHAPELPLESFTHDPQPPTQTPTDLSPDDVLDIPPPPPRIRKHSREIPHNPPPRLPRTPPERTQRHTTNPLHQIPNQHPLRPATNRLQPLEHPQFPNPRNDALPEYPSRLLTHPDIDPVPSRPELDQPATTPVTSTDLAPGIPPVQRPEEQSIRTEPLERRRDDVPPRHPLPRELMHARDDGGAQAASREERGYLLRLPGLQTRRGAAVVVGGAVVVAGSSHDARRFQRDIVSQRSVLVQR</sequence>
<reference evidence="2" key="2">
    <citation type="submission" date="2020-11" db="EMBL/GenBank/DDBJ databases">
        <title>Whole genome sequencing of Colletotrichum sp.</title>
        <authorList>
            <person name="Li H."/>
        </authorList>
    </citation>
    <scope>NUCLEOTIDE SEQUENCE</scope>
    <source>
        <strain evidence="2">CkLH20</strain>
    </source>
</reference>
<organism evidence="2 3">
    <name type="scientific">Colletotrichum karsti</name>
    <dbReference type="NCBI Taxonomy" id="1095194"/>
    <lineage>
        <taxon>Eukaryota</taxon>
        <taxon>Fungi</taxon>
        <taxon>Dikarya</taxon>
        <taxon>Ascomycota</taxon>
        <taxon>Pezizomycotina</taxon>
        <taxon>Sordariomycetes</taxon>
        <taxon>Hypocreomycetidae</taxon>
        <taxon>Glomerellales</taxon>
        <taxon>Glomerellaceae</taxon>
        <taxon>Colletotrichum</taxon>
        <taxon>Colletotrichum boninense species complex</taxon>
    </lineage>
</organism>
<dbReference type="Proteomes" id="UP000781932">
    <property type="component" value="Unassembled WGS sequence"/>
</dbReference>
<evidence type="ECO:0000256" key="1">
    <source>
        <dbReference type="SAM" id="MobiDB-lite"/>
    </source>
</evidence>
<evidence type="ECO:0008006" key="4">
    <source>
        <dbReference type="Google" id="ProtNLM"/>
    </source>
</evidence>
<feature type="compositionally biased region" description="Polar residues" evidence="1">
    <location>
        <begin position="551"/>
        <end position="560"/>
    </location>
</feature>
<evidence type="ECO:0000313" key="2">
    <source>
        <dbReference type="EMBL" id="KAF9871721.1"/>
    </source>
</evidence>
<keyword evidence="3" id="KW-1185">Reference proteome</keyword>
<reference evidence="2" key="1">
    <citation type="submission" date="2020-03" db="EMBL/GenBank/DDBJ databases">
        <authorList>
            <person name="He L."/>
        </authorList>
    </citation>
    <scope>NUCLEOTIDE SEQUENCE</scope>
    <source>
        <strain evidence="2">CkLH20</strain>
    </source>
</reference>
<feature type="region of interest" description="Disordered" evidence="1">
    <location>
        <begin position="404"/>
        <end position="611"/>
    </location>
</feature>
<protein>
    <recommendedName>
        <fullName evidence="4">Fungal N-terminal domain-containing protein</fullName>
    </recommendedName>
</protein>
<evidence type="ECO:0000313" key="3">
    <source>
        <dbReference type="Proteomes" id="UP000781932"/>
    </source>
</evidence>
<proteinExistence type="predicted"/>
<feature type="compositionally biased region" description="Pro residues" evidence="1">
    <location>
        <begin position="472"/>
        <end position="481"/>
    </location>
</feature>
<dbReference type="AlphaFoldDB" id="A0A9P6HYZ7"/>
<gene>
    <name evidence="2" type="ORF">CkaCkLH20_10919</name>
</gene>
<dbReference type="OrthoDB" id="5086500at2759"/>
<accession>A0A9P6HYZ7</accession>
<feature type="compositionally biased region" description="Basic and acidic residues" evidence="1">
    <location>
        <begin position="570"/>
        <end position="611"/>
    </location>
</feature>
<dbReference type="RefSeq" id="XP_038741182.1">
    <property type="nucleotide sequence ID" value="XM_038893633.1"/>
</dbReference>
<comment type="caution">
    <text evidence="2">The sequence shown here is derived from an EMBL/GenBank/DDBJ whole genome shotgun (WGS) entry which is preliminary data.</text>
</comment>
<dbReference type="GeneID" id="62166707"/>